<keyword evidence="2" id="KW-1185">Reference proteome</keyword>
<dbReference type="EMBL" id="CP038487">
    <property type="protein sequence ID" value="QFZ28462.1"/>
    <property type="molecule type" value="Genomic_DNA"/>
</dbReference>
<evidence type="ECO:0000313" key="2">
    <source>
        <dbReference type="Proteomes" id="UP000326582"/>
    </source>
</evidence>
<accession>A0ACD0WN31</accession>
<gene>
    <name evidence="1" type="ORF">EJF14_40504</name>
</gene>
<proteinExistence type="predicted"/>
<dbReference type="Proteomes" id="UP000326582">
    <property type="component" value="Chromosome 4"/>
</dbReference>
<protein>
    <submittedName>
        <fullName evidence="1">Transcription factor</fullName>
    </submittedName>
</protein>
<reference evidence="2" key="1">
    <citation type="journal article" date="2019" name="MBio">
        <title>Comparative genomics for the elucidation of multidrug resistance (MDR) in Candida lusitaniae.</title>
        <authorList>
            <person name="Kannan A."/>
            <person name="Asner S.A."/>
            <person name="Trachsel E."/>
            <person name="Kelly S."/>
            <person name="Parker J."/>
            <person name="Sanglard D."/>
        </authorList>
    </citation>
    <scope>NUCLEOTIDE SEQUENCE [LARGE SCALE GENOMIC DNA]</scope>
    <source>
        <strain evidence="2">P1</strain>
    </source>
</reference>
<sequence length="344" mass="39370">MELLSYTSNNLADYSGKVRELSFPAALKVFPEAENFLLMLPESNQNQIQGGEYYPSEVESFSTPNRSITNQEFDRSTTTALAHSHPIPIGTKQEFSGLSDIDQSESIHCHTMSNDVSAASFSPLQEISHQSSTVPSPLQLKKGSYQYDLEPRLQDVVQKDPAHNVSELSFQPNGYSQSLQRSQQSSDDSHLEMPSIYQYESSYGVQQYPDVTTMVNSNSNIVAPMVETTFIDHKVCSICGRRITRDMTRHMRTHQLVKRFVCKFPKDSCRHRSGQFNRRYDFKKHLLNNHFVFDDQKVKKVHNLKGKLNDWGTCHCGQRFVSSDWLDNHILTKDPTLKCPIMYE</sequence>
<evidence type="ECO:0000313" key="1">
    <source>
        <dbReference type="EMBL" id="QFZ28462.1"/>
    </source>
</evidence>
<name>A0ACD0WN31_CLALS</name>
<organism evidence="1 2">
    <name type="scientific">Clavispora lusitaniae</name>
    <name type="common">Candida lusitaniae</name>
    <dbReference type="NCBI Taxonomy" id="36911"/>
    <lineage>
        <taxon>Eukaryota</taxon>
        <taxon>Fungi</taxon>
        <taxon>Dikarya</taxon>
        <taxon>Ascomycota</taxon>
        <taxon>Saccharomycotina</taxon>
        <taxon>Pichiomycetes</taxon>
        <taxon>Metschnikowiaceae</taxon>
        <taxon>Clavispora</taxon>
    </lineage>
</organism>